<feature type="transmembrane region" description="Helical" evidence="9">
    <location>
        <begin position="214"/>
        <end position="235"/>
    </location>
</feature>
<evidence type="ECO:0000259" key="10">
    <source>
        <dbReference type="PROSITE" id="PS50262"/>
    </source>
</evidence>
<dbReference type="OrthoDB" id="5987936at2759"/>
<dbReference type="KEGG" id="sko:100313674"/>
<evidence type="ECO:0000256" key="8">
    <source>
        <dbReference type="RuleBase" id="RU000688"/>
    </source>
</evidence>
<keyword evidence="2 8" id="KW-0812">Transmembrane</keyword>
<keyword evidence="5 9" id="KW-0472">Membrane</keyword>
<keyword evidence="11" id="KW-0527">Neuropeptide</keyword>
<dbReference type="AlphaFoldDB" id="D1LX84"/>
<accession>D1LX84</accession>
<dbReference type="GO" id="GO:0004930">
    <property type="term" value="F:G protein-coupled receptor activity"/>
    <property type="evidence" value="ECO:0007669"/>
    <property type="project" value="UniProtKB-KW"/>
</dbReference>
<dbReference type="GeneID" id="100313674"/>
<keyword evidence="4 8" id="KW-0297">G-protein coupled receptor</keyword>
<evidence type="ECO:0000256" key="7">
    <source>
        <dbReference type="ARBA" id="ARBA00023224"/>
    </source>
</evidence>
<comment type="subcellular location">
    <subcellularLocation>
        <location evidence="1">Membrane</location>
        <topology evidence="1">Multi-pass membrane protein</topology>
    </subcellularLocation>
</comment>
<evidence type="ECO:0000256" key="9">
    <source>
        <dbReference type="SAM" id="Phobius"/>
    </source>
</evidence>
<proteinExistence type="evidence at transcript level"/>
<protein>
    <submittedName>
        <fullName evidence="11 13">Neuropeptide receptor-like protein 4</fullName>
    </submittedName>
</protein>
<dbReference type="GO" id="GO:0016020">
    <property type="term" value="C:membrane"/>
    <property type="evidence" value="ECO:0007669"/>
    <property type="project" value="UniProtKB-SubCell"/>
</dbReference>
<organism evidence="11">
    <name type="scientific">Saccoglossus kowalevskii</name>
    <name type="common">Acorn worm</name>
    <dbReference type="NCBI Taxonomy" id="10224"/>
    <lineage>
        <taxon>Eukaryota</taxon>
        <taxon>Metazoa</taxon>
        <taxon>Hemichordata</taxon>
        <taxon>Enteropneusta</taxon>
        <taxon>Harrimaniidae</taxon>
        <taxon>Saccoglossus</taxon>
    </lineage>
</organism>
<evidence type="ECO:0000313" key="12">
    <source>
        <dbReference type="Proteomes" id="UP000694865"/>
    </source>
</evidence>
<feature type="transmembrane region" description="Helical" evidence="9">
    <location>
        <begin position="294"/>
        <end position="316"/>
    </location>
</feature>
<gene>
    <name evidence="13" type="primary">LOC100313674</name>
</gene>
<dbReference type="PROSITE" id="PS00237">
    <property type="entry name" value="G_PROTEIN_RECEP_F1_1"/>
    <property type="match status" value="1"/>
</dbReference>
<dbReference type="InterPro" id="IPR000276">
    <property type="entry name" value="GPCR_Rhodpsn"/>
</dbReference>
<dbReference type="InterPro" id="IPR017452">
    <property type="entry name" value="GPCR_Rhodpsn_7TM"/>
</dbReference>
<dbReference type="PANTHER" id="PTHR24243">
    <property type="entry name" value="G-PROTEIN COUPLED RECEPTOR"/>
    <property type="match status" value="1"/>
</dbReference>
<feature type="transmembrane region" description="Helical" evidence="9">
    <location>
        <begin position="160"/>
        <end position="183"/>
    </location>
</feature>
<keyword evidence="6 8" id="KW-0675">Receptor</keyword>
<name>D1LX84_SACKO</name>
<dbReference type="Gene3D" id="1.20.1070.10">
    <property type="entry name" value="Rhodopsin 7-helix transmembrane proteins"/>
    <property type="match status" value="1"/>
</dbReference>
<evidence type="ECO:0000256" key="4">
    <source>
        <dbReference type="ARBA" id="ARBA00023040"/>
    </source>
</evidence>
<dbReference type="EMBL" id="GU076061">
    <property type="protein sequence ID" value="ACY92590.1"/>
    <property type="molecule type" value="mRNA"/>
</dbReference>
<comment type="similarity">
    <text evidence="8">Belongs to the G-protein coupled receptor 1 family.</text>
</comment>
<dbReference type="PRINTS" id="PR00237">
    <property type="entry name" value="GPCRRHODOPSN"/>
</dbReference>
<evidence type="ECO:0000256" key="2">
    <source>
        <dbReference type="ARBA" id="ARBA00022692"/>
    </source>
</evidence>
<dbReference type="Proteomes" id="UP000694865">
    <property type="component" value="Unplaced"/>
</dbReference>
<evidence type="ECO:0000256" key="1">
    <source>
        <dbReference type="ARBA" id="ARBA00004141"/>
    </source>
</evidence>
<feature type="domain" description="G-protein coupled receptors family 1 profile" evidence="10">
    <location>
        <begin position="58"/>
        <end position="313"/>
    </location>
</feature>
<evidence type="ECO:0000256" key="3">
    <source>
        <dbReference type="ARBA" id="ARBA00022989"/>
    </source>
</evidence>
<dbReference type="Pfam" id="PF00001">
    <property type="entry name" value="7tm_1"/>
    <property type="match status" value="1"/>
</dbReference>
<keyword evidence="3 9" id="KW-1133">Transmembrane helix</keyword>
<reference evidence="11" key="1">
    <citation type="submission" date="2009-10" db="EMBL/GenBank/DDBJ databases">
        <authorList>
            <person name="Freeman R.M.Jr."/>
            <person name="Wu M.M."/>
            <person name="Gerhart J.J."/>
        </authorList>
    </citation>
    <scope>NUCLEOTIDE SEQUENCE</scope>
</reference>
<dbReference type="RefSeq" id="NP_001161605.1">
    <property type="nucleotide sequence ID" value="NM_001168133.1"/>
</dbReference>
<feature type="transmembrane region" description="Helical" evidence="9">
    <location>
        <begin position="44"/>
        <end position="67"/>
    </location>
</feature>
<dbReference type="PANTHER" id="PTHR24243:SF208">
    <property type="entry name" value="PYROKININ-1 RECEPTOR"/>
    <property type="match status" value="1"/>
</dbReference>
<feature type="transmembrane region" description="Helical" evidence="9">
    <location>
        <begin position="256"/>
        <end position="274"/>
    </location>
</feature>
<evidence type="ECO:0000256" key="6">
    <source>
        <dbReference type="ARBA" id="ARBA00023170"/>
    </source>
</evidence>
<reference evidence="13" key="2">
    <citation type="submission" date="2025-05" db="UniProtKB">
        <authorList>
            <consortium name="RefSeq"/>
        </authorList>
    </citation>
    <scope>IDENTIFICATION</scope>
</reference>
<keyword evidence="7 8" id="KW-0807">Transducer</keyword>
<dbReference type="PROSITE" id="PS50262">
    <property type="entry name" value="G_PROTEIN_RECEP_F1_2"/>
    <property type="match status" value="1"/>
</dbReference>
<dbReference type="CDD" id="cd00637">
    <property type="entry name" value="7tm_classA_rhodopsin-like"/>
    <property type="match status" value="1"/>
</dbReference>
<evidence type="ECO:0000313" key="13">
    <source>
        <dbReference type="RefSeq" id="NP_001161605.1"/>
    </source>
</evidence>
<dbReference type="SMART" id="SM01381">
    <property type="entry name" value="7TM_GPCR_Srsx"/>
    <property type="match status" value="1"/>
</dbReference>
<feature type="transmembrane region" description="Helical" evidence="9">
    <location>
        <begin position="79"/>
        <end position="101"/>
    </location>
</feature>
<feature type="transmembrane region" description="Helical" evidence="9">
    <location>
        <begin position="121"/>
        <end position="139"/>
    </location>
</feature>
<sequence length="438" mass="49565">MANDSLVLNETLFDLDEESENAGEDECEGIDGCFEDIPVPPQAYYAFFGFSSFLITFGNLLVVIAILRNKKLRSSATNTLIVCLAFSDLFIGILYCPFQVVNMVLGGVQLRESYLCRGYVIFIRMSFTATTMSLLAIAVDRYRAIVQPMQPRISLTQARYISIAVWIVSFIFNSNVFVSYRIVTETWQENGQNVSHEVCDVPYYLVHIEYRMKIVYIVAIYLVPLVVLSTLYARMIITLYSGKSINDESRRRKRKAIKMLIVVVIMYALCWGPYRVHQVLYAYDESWFTDSYFILTVISFIFISNSFVNPIIYAFCNRNFRDEFILILSCGAIRPPAKSARQYSSKFTKSTEAAESSIASKGVELQETKQYTDMAKILEVEEGGNVSEYENPVSKEGAEHVENNVQCATISDVELVHTSDDTDAQHLTSAIGTQTTLG</sequence>
<dbReference type="GO" id="GO:0007218">
    <property type="term" value="P:neuropeptide signaling pathway"/>
    <property type="evidence" value="ECO:0007669"/>
    <property type="project" value="UniProtKB-KW"/>
</dbReference>
<dbReference type="SUPFAM" id="SSF81321">
    <property type="entry name" value="Family A G protein-coupled receptor-like"/>
    <property type="match status" value="1"/>
</dbReference>
<keyword evidence="12" id="KW-1185">Reference proteome</keyword>
<evidence type="ECO:0000313" key="11">
    <source>
        <dbReference type="EMBL" id="ACY92590.1"/>
    </source>
</evidence>
<evidence type="ECO:0000256" key="5">
    <source>
        <dbReference type="ARBA" id="ARBA00023136"/>
    </source>
</evidence>